<keyword evidence="1" id="KW-0472">Membrane</keyword>
<evidence type="ECO:0000256" key="1">
    <source>
        <dbReference type="SAM" id="Phobius"/>
    </source>
</evidence>
<organism evidence="2 3">
    <name type="scientific">Rhodocollybia butyracea</name>
    <dbReference type="NCBI Taxonomy" id="206335"/>
    <lineage>
        <taxon>Eukaryota</taxon>
        <taxon>Fungi</taxon>
        <taxon>Dikarya</taxon>
        <taxon>Basidiomycota</taxon>
        <taxon>Agaricomycotina</taxon>
        <taxon>Agaricomycetes</taxon>
        <taxon>Agaricomycetidae</taxon>
        <taxon>Agaricales</taxon>
        <taxon>Marasmiineae</taxon>
        <taxon>Omphalotaceae</taxon>
        <taxon>Rhodocollybia</taxon>
    </lineage>
</organism>
<accession>A0A9P5PV57</accession>
<gene>
    <name evidence="2" type="ORF">BDP27DRAFT_783612</name>
</gene>
<feature type="transmembrane region" description="Helical" evidence="1">
    <location>
        <begin position="126"/>
        <end position="146"/>
    </location>
</feature>
<evidence type="ECO:0000313" key="2">
    <source>
        <dbReference type="EMBL" id="KAF9068570.1"/>
    </source>
</evidence>
<feature type="transmembrane region" description="Helical" evidence="1">
    <location>
        <begin position="89"/>
        <end position="114"/>
    </location>
</feature>
<keyword evidence="1" id="KW-0812">Transmembrane</keyword>
<dbReference type="OrthoDB" id="2751465at2759"/>
<feature type="transmembrane region" description="Helical" evidence="1">
    <location>
        <begin position="205"/>
        <end position="226"/>
    </location>
</feature>
<comment type="caution">
    <text evidence="2">The sequence shown here is derived from an EMBL/GenBank/DDBJ whole genome shotgun (WGS) entry which is preliminary data.</text>
</comment>
<feature type="transmembrane region" description="Helical" evidence="1">
    <location>
        <begin position="12"/>
        <end position="36"/>
    </location>
</feature>
<dbReference type="Proteomes" id="UP000772434">
    <property type="component" value="Unassembled WGS sequence"/>
</dbReference>
<feature type="transmembrane region" description="Helical" evidence="1">
    <location>
        <begin position="166"/>
        <end position="184"/>
    </location>
</feature>
<keyword evidence="1" id="KW-1133">Transmembrane helix</keyword>
<reference evidence="2" key="1">
    <citation type="submission" date="2020-11" db="EMBL/GenBank/DDBJ databases">
        <authorList>
            <consortium name="DOE Joint Genome Institute"/>
            <person name="Ahrendt S."/>
            <person name="Riley R."/>
            <person name="Andreopoulos W."/>
            <person name="Labutti K."/>
            <person name="Pangilinan J."/>
            <person name="Ruiz-Duenas F.J."/>
            <person name="Barrasa J.M."/>
            <person name="Sanchez-Garcia M."/>
            <person name="Camarero S."/>
            <person name="Miyauchi S."/>
            <person name="Serrano A."/>
            <person name="Linde D."/>
            <person name="Babiker R."/>
            <person name="Drula E."/>
            <person name="Ayuso-Fernandez I."/>
            <person name="Pacheco R."/>
            <person name="Padilla G."/>
            <person name="Ferreira P."/>
            <person name="Barriuso J."/>
            <person name="Kellner H."/>
            <person name="Castanera R."/>
            <person name="Alfaro M."/>
            <person name="Ramirez L."/>
            <person name="Pisabarro A.G."/>
            <person name="Kuo A."/>
            <person name="Tritt A."/>
            <person name="Lipzen A."/>
            <person name="He G."/>
            <person name="Yan M."/>
            <person name="Ng V."/>
            <person name="Cullen D."/>
            <person name="Martin F."/>
            <person name="Rosso M.-N."/>
            <person name="Henrissat B."/>
            <person name="Hibbett D."/>
            <person name="Martinez A.T."/>
            <person name="Grigoriev I.V."/>
        </authorList>
    </citation>
    <scope>NUCLEOTIDE SEQUENCE</scope>
    <source>
        <strain evidence="2">AH 40177</strain>
    </source>
</reference>
<name>A0A9P5PV57_9AGAR</name>
<proteinExistence type="predicted"/>
<feature type="transmembrane region" description="Helical" evidence="1">
    <location>
        <begin position="48"/>
        <end position="69"/>
    </location>
</feature>
<dbReference type="AlphaFoldDB" id="A0A9P5PV57"/>
<feature type="transmembrane region" description="Helical" evidence="1">
    <location>
        <begin position="232"/>
        <end position="254"/>
    </location>
</feature>
<protein>
    <submittedName>
        <fullName evidence="2">Uncharacterized protein</fullName>
    </submittedName>
</protein>
<sequence length="326" mass="36479">MSSVTSIQSSFIGAFLSTLFYGFYLSIAFRCSVVLYHRYKTERARAAYLLVTHVTLFLLINIRCIIVVVRALKALFDQGPDGTISESSLWSTGSLLVNIPLYLTILTSDIFICYRTYIVWSRSLKIIIIPILLLLGDFGLLIYTIKTLATESTPDYFDTLNHAGEYFMIVTLISNVVNTALISYRIWSVRRSVCARPGNPKLDRFLSTLVESAAAYSLLLIILTVLYSTNSFLVYIFIDMQAPVIGIVFLSIIISVTRGAAFGDTTASSTSIVSSLRSSSKNWTTPARPSRVEIRMSRVVQTQREPCLYDPRNSIIEADIYKASEV</sequence>
<evidence type="ECO:0000313" key="3">
    <source>
        <dbReference type="Proteomes" id="UP000772434"/>
    </source>
</evidence>
<dbReference type="EMBL" id="JADNRY010000059">
    <property type="protein sequence ID" value="KAF9068570.1"/>
    <property type="molecule type" value="Genomic_DNA"/>
</dbReference>
<keyword evidence="3" id="KW-1185">Reference proteome</keyword>